<gene>
    <name evidence="1" type="ORF">HNP76_001496</name>
</gene>
<keyword evidence="2" id="KW-1185">Reference proteome</keyword>
<dbReference type="EMBL" id="JACHFQ010000004">
    <property type="protein sequence ID" value="MBB5226128.1"/>
    <property type="molecule type" value="Genomic_DNA"/>
</dbReference>
<evidence type="ECO:0008006" key="3">
    <source>
        <dbReference type="Google" id="ProtNLM"/>
    </source>
</evidence>
<reference evidence="1 2" key="1">
    <citation type="submission" date="2020-08" db="EMBL/GenBank/DDBJ databases">
        <title>Genomic Encyclopedia of Type Strains, Phase IV (KMG-IV): sequencing the most valuable type-strain genomes for metagenomic binning, comparative biology and taxonomic classification.</title>
        <authorList>
            <person name="Goeker M."/>
        </authorList>
    </citation>
    <scope>NUCLEOTIDE SEQUENCE [LARGE SCALE GENOMIC DNA]</scope>
    <source>
        <strain evidence="1 2">DSM 103462</strain>
    </source>
</reference>
<proteinExistence type="predicted"/>
<organism evidence="1 2">
    <name type="scientific">Treponema ruminis</name>
    <dbReference type="NCBI Taxonomy" id="744515"/>
    <lineage>
        <taxon>Bacteria</taxon>
        <taxon>Pseudomonadati</taxon>
        <taxon>Spirochaetota</taxon>
        <taxon>Spirochaetia</taxon>
        <taxon>Spirochaetales</taxon>
        <taxon>Treponemataceae</taxon>
        <taxon>Treponema</taxon>
    </lineage>
</organism>
<dbReference type="RefSeq" id="WP_184659101.1">
    <property type="nucleotide sequence ID" value="NZ_CP031518.1"/>
</dbReference>
<dbReference type="AlphaFoldDB" id="A0A7W8LM83"/>
<dbReference type="Proteomes" id="UP000518887">
    <property type="component" value="Unassembled WGS sequence"/>
</dbReference>
<sequence length="474" mass="51785">MKKILGIIMCVTLSLGFFSCSDSSDDGGSNLPSATAISADVESKNAEKGGSYTETRELDLSSNPLSDATVAKYKEGDDVTEFFRQSRVDASRAAADSEDKGLENFKAILKSITNIKIEFEITATTPSADCSVMITAIIPPEATKSKKPFVQLVTQVEVGSGAGKSSIAQIEGFSIPTENLKGLILKGNNGSDDDDDAVYYEFTEENGEIIVNEYYVHTEYRNEKPHATYKYNKITGELKEIVDSEHGDAMSSAMSSLGMSLHLVMIDNQYYIYNMVVSRSAGKDLDSTFSWSLDINETVKGENEKTGVSIPMAMVTGGMSVEIKTTSAGAFTGAMVSNAKFAYTSEFKNEMLKAMGLDMSNVPPQYKEIAEKEMAEAKKQMDEMYKDMSTSETSDITGVYVNNKGVLTVNGKTVSTSTGPDYDDESGKMLIKTKTDVDEFSNGKAFYDGTNLYFGESFEKVSKLPEVDPYSHYW</sequence>
<protein>
    <recommendedName>
        <fullName evidence="3">Lipoprotein</fullName>
    </recommendedName>
</protein>
<evidence type="ECO:0000313" key="2">
    <source>
        <dbReference type="Proteomes" id="UP000518887"/>
    </source>
</evidence>
<name>A0A7W8LM83_9SPIR</name>
<evidence type="ECO:0000313" key="1">
    <source>
        <dbReference type="EMBL" id="MBB5226128.1"/>
    </source>
</evidence>
<comment type="caution">
    <text evidence="1">The sequence shown here is derived from an EMBL/GenBank/DDBJ whole genome shotgun (WGS) entry which is preliminary data.</text>
</comment>
<dbReference type="PROSITE" id="PS51257">
    <property type="entry name" value="PROKAR_LIPOPROTEIN"/>
    <property type="match status" value="1"/>
</dbReference>
<accession>A0A7W8LM83</accession>